<evidence type="ECO:0000256" key="1">
    <source>
        <dbReference type="ARBA" id="ARBA00004370"/>
    </source>
</evidence>
<protein>
    <recommendedName>
        <fullName evidence="9">Torsin-1A-interacting protein 2</fullName>
    </recommendedName>
</protein>
<dbReference type="AlphaFoldDB" id="A0A3B0JP10"/>
<keyword evidence="8" id="KW-1185">Reference proteome</keyword>
<dbReference type="InterPro" id="IPR008662">
    <property type="entry name" value="TOIP1/2"/>
</dbReference>
<keyword evidence="3 6" id="KW-1133">Transmembrane helix</keyword>
<dbReference type="PANTHER" id="PTHR18843">
    <property type="entry name" value="TORSIN-1A-INTERACTING PROTEIN"/>
    <property type="match status" value="1"/>
</dbReference>
<keyword evidence="4 6" id="KW-0472">Membrane</keyword>
<dbReference type="GO" id="GO:0001671">
    <property type="term" value="F:ATPase activator activity"/>
    <property type="evidence" value="ECO:0007669"/>
    <property type="project" value="InterPro"/>
</dbReference>
<feature type="compositionally biased region" description="Acidic residues" evidence="5">
    <location>
        <begin position="52"/>
        <end position="65"/>
    </location>
</feature>
<evidence type="ECO:0000256" key="6">
    <source>
        <dbReference type="SAM" id="Phobius"/>
    </source>
</evidence>
<evidence type="ECO:0000256" key="5">
    <source>
        <dbReference type="SAM" id="MobiDB-lite"/>
    </source>
</evidence>
<accession>A0A3B0JP10</accession>
<evidence type="ECO:0000256" key="4">
    <source>
        <dbReference type="ARBA" id="ARBA00023136"/>
    </source>
</evidence>
<name>A0A3B0JP10_DROGU</name>
<evidence type="ECO:0008006" key="9">
    <source>
        <dbReference type="Google" id="ProtNLM"/>
    </source>
</evidence>
<reference evidence="8" key="1">
    <citation type="submission" date="2018-01" db="EMBL/GenBank/DDBJ databases">
        <authorList>
            <person name="Alioto T."/>
            <person name="Alioto T."/>
        </authorList>
    </citation>
    <scope>NUCLEOTIDE SEQUENCE [LARGE SCALE GENOMIC DNA]</scope>
</reference>
<dbReference type="GO" id="GO:0016020">
    <property type="term" value="C:membrane"/>
    <property type="evidence" value="ECO:0007669"/>
    <property type="project" value="UniProtKB-SubCell"/>
</dbReference>
<evidence type="ECO:0000256" key="3">
    <source>
        <dbReference type="ARBA" id="ARBA00022989"/>
    </source>
</evidence>
<proteinExistence type="predicted"/>
<feature type="region of interest" description="Disordered" evidence="5">
    <location>
        <begin position="1"/>
        <end position="66"/>
    </location>
</feature>
<dbReference type="PANTHER" id="PTHR18843:SF7">
    <property type="entry name" value="LAMINA-ASSOCIATED POLYPEPTIDE 1B ISOFORM 1-RELATED"/>
    <property type="match status" value="1"/>
</dbReference>
<evidence type="ECO:0000313" key="7">
    <source>
        <dbReference type="EMBL" id="SPP77240.1"/>
    </source>
</evidence>
<feature type="transmembrane region" description="Helical" evidence="6">
    <location>
        <begin position="75"/>
        <end position="95"/>
    </location>
</feature>
<dbReference type="STRING" id="7266.A0A3B0JP10"/>
<dbReference type="OrthoDB" id="6258998at2759"/>
<dbReference type="Gene3D" id="3.40.50.12190">
    <property type="match status" value="1"/>
</dbReference>
<keyword evidence="2 6" id="KW-0812">Transmembrane</keyword>
<sequence>MSARPGLNKVKNPESPKQTAPRSVDAFDEEDNEYPFNEDFSRETAANFEEGSSGEEDQNETGEDVVPDKQRSWRFYGIVSLMFVLSPIVLSMLVWQNSNITITEKSCAFEKLRGIEPKQSEGIWRALQTGIEGLINKRDPRPSVFLFLHQEGELKTLIYDIATEASRCFGGPGKPIHMNKDDFVPKNGDYGFAIEQFKKKLKEGNVFLIVNLNEIPPSSALALHPICDTYNPISADAVIFLTLHTSSTTDTGNSVKLARQTLYELWGTHLQDNELDSLITRVSDQVLHLNSTG</sequence>
<dbReference type="InterPro" id="IPR038599">
    <property type="entry name" value="LAP1C-like_C_sf"/>
</dbReference>
<dbReference type="Proteomes" id="UP000268350">
    <property type="component" value="Unassembled WGS sequence"/>
</dbReference>
<evidence type="ECO:0000313" key="8">
    <source>
        <dbReference type="Proteomes" id="UP000268350"/>
    </source>
</evidence>
<organism evidence="7 8">
    <name type="scientific">Drosophila guanche</name>
    <name type="common">Fruit fly</name>
    <dbReference type="NCBI Taxonomy" id="7266"/>
    <lineage>
        <taxon>Eukaryota</taxon>
        <taxon>Metazoa</taxon>
        <taxon>Ecdysozoa</taxon>
        <taxon>Arthropoda</taxon>
        <taxon>Hexapoda</taxon>
        <taxon>Insecta</taxon>
        <taxon>Pterygota</taxon>
        <taxon>Neoptera</taxon>
        <taxon>Endopterygota</taxon>
        <taxon>Diptera</taxon>
        <taxon>Brachycera</taxon>
        <taxon>Muscomorpha</taxon>
        <taxon>Ephydroidea</taxon>
        <taxon>Drosophilidae</taxon>
        <taxon>Drosophila</taxon>
        <taxon>Sophophora</taxon>
    </lineage>
</organism>
<dbReference type="EMBL" id="OUUW01000002">
    <property type="protein sequence ID" value="SPP77240.1"/>
    <property type="molecule type" value="Genomic_DNA"/>
</dbReference>
<comment type="subcellular location">
    <subcellularLocation>
        <location evidence="1">Membrane</location>
    </subcellularLocation>
</comment>
<dbReference type="OMA" id="ELWGTHL"/>
<dbReference type="GO" id="GO:0061024">
    <property type="term" value="P:membrane organization"/>
    <property type="evidence" value="ECO:0007669"/>
    <property type="project" value="TreeGrafter"/>
</dbReference>
<evidence type="ECO:0000256" key="2">
    <source>
        <dbReference type="ARBA" id="ARBA00022692"/>
    </source>
</evidence>
<gene>
    <name evidence="7" type="ORF">DGUA_6G007897</name>
</gene>